<dbReference type="EMBL" id="CM047941">
    <property type="protein sequence ID" value="KAI9902326.1"/>
    <property type="molecule type" value="Genomic_DNA"/>
</dbReference>
<proteinExistence type="predicted"/>
<reference evidence="1" key="1">
    <citation type="submission" date="2022-10" db="EMBL/GenBank/DDBJ databases">
        <title>Complete Genome of Trichothecium roseum strain YXFP-22015, a Plant Pathogen Isolated from Citrus.</title>
        <authorList>
            <person name="Wang Y."/>
            <person name="Zhu L."/>
        </authorList>
    </citation>
    <scope>NUCLEOTIDE SEQUENCE</scope>
    <source>
        <strain evidence="1">YXFP-22015</strain>
    </source>
</reference>
<name>A0ACC0V7G0_9HYPO</name>
<protein>
    <submittedName>
        <fullName evidence="1">Uncharacterized protein</fullName>
    </submittedName>
</protein>
<accession>A0ACC0V7G0</accession>
<evidence type="ECO:0000313" key="1">
    <source>
        <dbReference type="EMBL" id="KAI9902326.1"/>
    </source>
</evidence>
<dbReference type="Proteomes" id="UP001163324">
    <property type="component" value="Chromosome 2"/>
</dbReference>
<gene>
    <name evidence="1" type="ORF">N3K66_001678</name>
</gene>
<comment type="caution">
    <text evidence="1">The sequence shown here is derived from an EMBL/GenBank/DDBJ whole genome shotgun (WGS) entry which is preliminary data.</text>
</comment>
<sequence length="372" mass="39763">MLRRQYIHSPFPRRCSSLTQAKPGVYDRKRAIEDMARNEDVDVITGDWMSEANMTLRGSDKRDRLAGRGSMSTGSSLVAKGYEPYFLEELAPAIPHLARRGIKLAVNAGASDVHGLAAAVASMLESHGHGSAASRLRIGVVDGDDVTDAVLDLYRRGEPLPSLPTDQSIQDWGHEPVCAQCYLGGTGIAECLRGGADIVLCGRVADASLALGAAMWWHGWDRARDPDACAGALMAGHVIECSTYATGGYYSGFKALAAERGDLDLGYPIAAVGGDGTTVFTMERGRDGLVSVDTVASQLLYEIQGPLYHNSDVTASIDDVRLEQVGKDAVRMSGIKGLPAPTTTKGKIKKKPFPSLPFPSPFECYVSFSPLT</sequence>
<organism evidence="1 2">
    <name type="scientific">Trichothecium roseum</name>
    <dbReference type="NCBI Taxonomy" id="47278"/>
    <lineage>
        <taxon>Eukaryota</taxon>
        <taxon>Fungi</taxon>
        <taxon>Dikarya</taxon>
        <taxon>Ascomycota</taxon>
        <taxon>Pezizomycotina</taxon>
        <taxon>Sordariomycetes</taxon>
        <taxon>Hypocreomycetidae</taxon>
        <taxon>Hypocreales</taxon>
        <taxon>Hypocreales incertae sedis</taxon>
        <taxon>Trichothecium</taxon>
    </lineage>
</organism>
<evidence type="ECO:0000313" key="2">
    <source>
        <dbReference type="Proteomes" id="UP001163324"/>
    </source>
</evidence>
<keyword evidence="2" id="KW-1185">Reference proteome</keyword>